<organism evidence="2 3">
    <name type="scientific">Aduncisulcus paluster</name>
    <dbReference type="NCBI Taxonomy" id="2918883"/>
    <lineage>
        <taxon>Eukaryota</taxon>
        <taxon>Metamonada</taxon>
        <taxon>Carpediemonas-like organisms</taxon>
        <taxon>Aduncisulcus</taxon>
    </lineage>
</organism>
<evidence type="ECO:0000256" key="1">
    <source>
        <dbReference type="SAM" id="Phobius"/>
    </source>
</evidence>
<dbReference type="EMBL" id="BQXS01009230">
    <property type="protein sequence ID" value="GKT30979.1"/>
    <property type="molecule type" value="Genomic_DNA"/>
</dbReference>
<keyword evidence="1" id="KW-0812">Transmembrane</keyword>
<dbReference type="Proteomes" id="UP001057375">
    <property type="component" value="Unassembled WGS sequence"/>
</dbReference>
<comment type="caution">
    <text evidence="2">The sequence shown here is derived from an EMBL/GenBank/DDBJ whole genome shotgun (WGS) entry which is preliminary data.</text>
</comment>
<feature type="transmembrane region" description="Helical" evidence="1">
    <location>
        <begin position="6"/>
        <end position="24"/>
    </location>
</feature>
<dbReference type="InterPro" id="IPR038770">
    <property type="entry name" value="Na+/solute_symporter_sf"/>
</dbReference>
<protein>
    <submittedName>
        <fullName evidence="2">Cation:proton antiporter</fullName>
    </submittedName>
</protein>
<evidence type="ECO:0000313" key="2">
    <source>
        <dbReference type="EMBL" id="GKT30979.1"/>
    </source>
</evidence>
<dbReference type="Gene3D" id="1.20.1530.20">
    <property type="match status" value="1"/>
</dbReference>
<sequence>MTVSALTLIPLGMLFMVGFIADTIGRNTPIPRVSILMVAGFMIGPSGFDLLPVSTHSWMPVVSDMALVMIGFLLG</sequence>
<accession>A0ABQ5KEN1</accession>
<proteinExistence type="predicted"/>
<gene>
    <name evidence="2" type="ORF">ADUPG1_005709</name>
</gene>
<keyword evidence="1" id="KW-1133">Transmembrane helix</keyword>
<keyword evidence="1" id="KW-0472">Membrane</keyword>
<evidence type="ECO:0000313" key="3">
    <source>
        <dbReference type="Proteomes" id="UP001057375"/>
    </source>
</evidence>
<feature type="non-terminal residue" evidence="2">
    <location>
        <position position="75"/>
    </location>
</feature>
<reference evidence="2" key="1">
    <citation type="submission" date="2022-03" db="EMBL/GenBank/DDBJ databases">
        <title>Draft genome sequence of Aduncisulcus paluster, a free-living microaerophilic Fornicata.</title>
        <authorList>
            <person name="Yuyama I."/>
            <person name="Kume K."/>
            <person name="Tamura T."/>
            <person name="Inagaki Y."/>
            <person name="Hashimoto T."/>
        </authorList>
    </citation>
    <scope>NUCLEOTIDE SEQUENCE</scope>
    <source>
        <strain evidence="2">NY0171</strain>
    </source>
</reference>
<feature type="transmembrane region" description="Helical" evidence="1">
    <location>
        <begin position="33"/>
        <end position="51"/>
    </location>
</feature>
<name>A0ABQ5KEN1_9EUKA</name>
<keyword evidence="3" id="KW-1185">Reference proteome</keyword>